<reference evidence="2" key="1">
    <citation type="submission" date="2016-11" db="UniProtKB">
        <authorList>
            <consortium name="WormBaseParasite"/>
        </authorList>
    </citation>
    <scope>IDENTIFICATION</scope>
</reference>
<dbReference type="WBParaSite" id="BXY_1493500.1">
    <property type="protein sequence ID" value="BXY_1493500.1"/>
    <property type="gene ID" value="BXY_1493500"/>
</dbReference>
<dbReference type="AlphaFoldDB" id="A0A1I7SPE3"/>
<evidence type="ECO:0000313" key="2">
    <source>
        <dbReference type="WBParaSite" id="BXY_1493500.1"/>
    </source>
</evidence>
<sequence length="72" mass="8153">MQNETLTVQLVVVPELNGAKTATYQVNEILDAAKAKGWDIKGIWLQITSPLSWDKSTARNVYFIQEFVREAN</sequence>
<dbReference type="Proteomes" id="UP000095284">
    <property type="component" value="Unplaced"/>
</dbReference>
<organism evidence="1 2">
    <name type="scientific">Bursaphelenchus xylophilus</name>
    <name type="common">Pinewood nematode worm</name>
    <name type="synonym">Aphelenchoides xylophilus</name>
    <dbReference type="NCBI Taxonomy" id="6326"/>
    <lineage>
        <taxon>Eukaryota</taxon>
        <taxon>Metazoa</taxon>
        <taxon>Ecdysozoa</taxon>
        <taxon>Nematoda</taxon>
        <taxon>Chromadorea</taxon>
        <taxon>Rhabditida</taxon>
        <taxon>Tylenchina</taxon>
        <taxon>Tylenchomorpha</taxon>
        <taxon>Aphelenchoidea</taxon>
        <taxon>Aphelenchoididae</taxon>
        <taxon>Bursaphelenchus</taxon>
    </lineage>
</organism>
<protein>
    <submittedName>
        <fullName evidence="2">Thiamine_BP domain-containing protein</fullName>
    </submittedName>
</protein>
<accession>A0A1I7SPE3</accession>
<evidence type="ECO:0000313" key="1">
    <source>
        <dbReference type="Proteomes" id="UP000095284"/>
    </source>
</evidence>
<proteinExistence type="predicted"/>
<name>A0A1I7SPE3_BURXY</name>